<name>A0A501WJ29_9RHOB</name>
<feature type="transmembrane region" description="Helical" evidence="1">
    <location>
        <begin position="44"/>
        <end position="69"/>
    </location>
</feature>
<dbReference type="Proteomes" id="UP000319255">
    <property type="component" value="Unassembled WGS sequence"/>
</dbReference>
<comment type="caution">
    <text evidence="2">The sequence shown here is derived from an EMBL/GenBank/DDBJ whole genome shotgun (WGS) entry which is preliminary data.</text>
</comment>
<accession>A0A501WJ29</accession>
<feature type="transmembrane region" description="Helical" evidence="1">
    <location>
        <begin position="12"/>
        <end position="32"/>
    </location>
</feature>
<feature type="transmembrane region" description="Helical" evidence="1">
    <location>
        <begin position="326"/>
        <end position="348"/>
    </location>
</feature>
<evidence type="ECO:0000313" key="2">
    <source>
        <dbReference type="EMBL" id="TPE49903.1"/>
    </source>
</evidence>
<organism evidence="2 3">
    <name type="scientific">Amaricoccus solimangrovi</name>
    <dbReference type="NCBI Taxonomy" id="2589815"/>
    <lineage>
        <taxon>Bacteria</taxon>
        <taxon>Pseudomonadati</taxon>
        <taxon>Pseudomonadota</taxon>
        <taxon>Alphaproteobacteria</taxon>
        <taxon>Rhodobacterales</taxon>
        <taxon>Paracoccaceae</taxon>
        <taxon>Amaricoccus</taxon>
    </lineage>
</organism>
<feature type="transmembrane region" description="Helical" evidence="1">
    <location>
        <begin position="355"/>
        <end position="376"/>
    </location>
</feature>
<feature type="transmembrane region" description="Helical" evidence="1">
    <location>
        <begin position="388"/>
        <end position="407"/>
    </location>
</feature>
<evidence type="ECO:0000313" key="3">
    <source>
        <dbReference type="Proteomes" id="UP000319255"/>
    </source>
</evidence>
<dbReference type="EMBL" id="VFRP01000012">
    <property type="protein sequence ID" value="TPE49903.1"/>
    <property type="molecule type" value="Genomic_DNA"/>
</dbReference>
<keyword evidence="1" id="KW-0812">Transmembrane</keyword>
<keyword evidence="3" id="KW-1185">Reference proteome</keyword>
<gene>
    <name evidence="2" type="ORF">FJM51_13135</name>
</gene>
<proteinExistence type="predicted"/>
<feature type="transmembrane region" description="Helical" evidence="1">
    <location>
        <begin position="285"/>
        <end position="306"/>
    </location>
</feature>
<keyword evidence="1" id="KW-1133">Transmembrane helix</keyword>
<dbReference type="RefSeq" id="WP_140454601.1">
    <property type="nucleotide sequence ID" value="NZ_VFRP01000012.1"/>
</dbReference>
<protein>
    <recommendedName>
        <fullName evidence="4">O-antigen/teichoic acid export membrane protein</fullName>
    </recommendedName>
</protein>
<feature type="transmembrane region" description="Helical" evidence="1">
    <location>
        <begin position="148"/>
        <end position="167"/>
    </location>
</feature>
<keyword evidence="1" id="KW-0472">Membrane</keyword>
<feature type="transmembrane region" description="Helical" evidence="1">
    <location>
        <begin position="173"/>
        <end position="194"/>
    </location>
</feature>
<feature type="transmembrane region" description="Helical" evidence="1">
    <location>
        <begin position="116"/>
        <end position="136"/>
    </location>
</feature>
<dbReference type="AlphaFoldDB" id="A0A501WJ29"/>
<feature type="transmembrane region" description="Helical" evidence="1">
    <location>
        <begin position="251"/>
        <end position="273"/>
    </location>
</feature>
<feature type="transmembrane region" description="Helical" evidence="1">
    <location>
        <begin position="89"/>
        <end position="110"/>
    </location>
</feature>
<evidence type="ECO:0008006" key="4">
    <source>
        <dbReference type="Google" id="ProtNLM"/>
    </source>
</evidence>
<reference evidence="2 3" key="1">
    <citation type="submission" date="2019-06" db="EMBL/GenBank/DDBJ databases">
        <title>A novel bacterium of genus Amaricoccus, isolated from marine sediment.</title>
        <authorList>
            <person name="Huang H."/>
            <person name="Mo K."/>
            <person name="Hu Y."/>
        </authorList>
    </citation>
    <scope>NUCLEOTIDE SEQUENCE [LARGE SCALE GENOMIC DNA]</scope>
    <source>
        <strain evidence="2 3">HB172011</strain>
    </source>
</reference>
<sequence length="427" mass="43374">MTAERILRAAPLMLLAEQAAFALTGLATQLLLARAVTPATFGAYSVASTFFLIAAIAHQTCVIEPMLVFSAGRLRDALPRYHRLLLGRWSIRFSLGLVAAGLAPAAFALARGAAPVAAALLAFALAAPPILYLWLLRRIAFALGRPGLSLAATLIHAAATLGLLGAARALGGLGPAAAILGPALAAVAASAFLARRLSWPPGSATPPADLRARHLAYGRWALGAEAVNWALTNGPLLVPPLWLGLAAAAQLRMLALVFMPLSQASAVASLLLLRRFARTGGGDAMTTITALLGFAGGGAAYTLATVAAWTKAEPHLLGPDYRIEPLLLAIAGCGATCLVAAQAFIVNLRARERTGAVLAASLVALATLAALLPAALPHGVAGVLTAQAAAWGAALLAAGLLATLPAVSARARHFPGETGTTEPEAAP</sequence>
<evidence type="ECO:0000256" key="1">
    <source>
        <dbReference type="SAM" id="Phobius"/>
    </source>
</evidence>